<keyword evidence="2" id="KW-1185">Reference proteome</keyword>
<accession>A0AAN7Q4D6</accession>
<gene>
    <name evidence="1" type="ORF">RN001_007511</name>
</gene>
<dbReference type="Proteomes" id="UP001353858">
    <property type="component" value="Unassembled WGS sequence"/>
</dbReference>
<dbReference type="InterPro" id="IPR011011">
    <property type="entry name" value="Znf_FYVE_PHD"/>
</dbReference>
<dbReference type="InterPro" id="IPR013083">
    <property type="entry name" value="Znf_RING/FYVE/PHD"/>
</dbReference>
<dbReference type="Gene3D" id="3.30.40.10">
    <property type="entry name" value="Zinc/RING finger domain, C3HC4 (zinc finger)"/>
    <property type="match status" value="1"/>
</dbReference>
<proteinExistence type="predicted"/>
<evidence type="ECO:0000313" key="2">
    <source>
        <dbReference type="Proteomes" id="UP001353858"/>
    </source>
</evidence>
<comment type="caution">
    <text evidence="1">The sequence shown here is derived from an EMBL/GenBank/DDBJ whole genome shotgun (WGS) entry which is preliminary data.</text>
</comment>
<protein>
    <recommendedName>
        <fullName evidence="3">FYVE-type domain-containing protein</fullName>
    </recommendedName>
</protein>
<reference evidence="2" key="1">
    <citation type="submission" date="2023-01" db="EMBL/GenBank/DDBJ databases">
        <title>Key to firefly adult light organ development and bioluminescence: homeobox transcription factors regulate luciferase expression and transportation to peroxisome.</title>
        <authorList>
            <person name="Fu X."/>
        </authorList>
    </citation>
    <scope>NUCLEOTIDE SEQUENCE [LARGE SCALE GENOMIC DNA]</scope>
</reference>
<organism evidence="1 2">
    <name type="scientific">Aquatica leii</name>
    <dbReference type="NCBI Taxonomy" id="1421715"/>
    <lineage>
        <taxon>Eukaryota</taxon>
        <taxon>Metazoa</taxon>
        <taxon>Ecdysozoa</taxon>
        <taxon>Arthropoda</taxon>
        <taxon>Hexapoda</taxon>
        <taxon>Insecta</taxon>
        <taxon>Pterygota</taxon>
        <taxon>Neoptera</taxon>
        <taxon>Endopterygota</taxon>
        <taxon>Coleoptera</taxon>
        <taxon>Polyphaga</taxon>
        <taxon>Elateriformia</taxon>
        <taxon>Elateroidea</taxon>
        <taxon>Lampyridae</taxon>
        <taxon>Luciolinae</taxon>
        <taxon>Aquatica</taxon>
    </lineage>
</organism>
<sequence>MNTIYTKQFEKRFFKAVTLTFKNVIRPSNSRSPWHCSVCGEQFRSIEGILETDKVVTCSKCHKKVCRKKCSTQDLNLWICQICQQPESWFKGILKVLNPNQSQLIGNKPISNMDVGVIDEVDEDLDVIKKKEKDQVREFIERLVETMLGGGLDNVSVTRLYNDPKYDTIMTRYHSDLSNTLTDLGSALHMSIANLPIVGQSPCSAHAGLKLLIQRIIQEAIGLSSMKKVSDRHDNETEINDRTYEDLLATAIINKVVENYQEEIPSSSANSISSKLSFSSTPNNKEYFFGEETLDSKWKKSNNSAGDLDTASVSSIEEWVRSDSSNGSTKYVDHNSYTIKQGTKNASSSDEEEVVHIKHKKSNWKENWTLQKRHLTGSSTSTPVPMLVPNPISEAKVLIGDREADDTSDLSDIGSDYEDTGKAIGIESLLVDSKTIIGGKNPIASINNEIQSDGSTDASNLAEEKDLIFEQLRISPEEVSQSVHTKVTSLLENAELSSFDSHVEQDSEYTEKYATLPRTIVKDFTSCRVASFQRCESHSFKFQQYRVLFLLRTYSVREKQKWENAVEMKNNPYTEENINKRLTKSSFTDVSSLFGRDYYIKQAARAAGARKLKEENGDETATPKMQQPESDFNEFLYQAVPVVVDAEDSPCTESDSPILASPIPSSLLEISSDSDLSIERVYNLNSGKVYETVGGVHKEIVKRSVSPEGIAFKPTTEFDKTFTITDENHNSTTTLEKKRSFLRSLTETEDMVDADHIIEDEISPETTIRRDNTFSDSIIENVNNTTYEISSEENSHVQAHEATEDAVIEDKIIMENNNDKYSIQEFSLEFSTDGENRASTESSIIISSDPEIVDLKDKHLVKDKLGLFSKSYPNLAGVPLKKTVLKKEHSFKEYTSPSKESIQQSSEILDTSVYDLRRKFNKTESKDDGTKKQLHSLTARSISQAIRKELQEVDTTDGAIHTVIAEEDMIVEEKGPNYFPDAKSRIKFFENLNR</sequence>
<dbReference type="AlphaFoldDB" id="A0AAN7Q4D6"/>
<dbReference type="EMBL" id="JARPUR010000003">
    <property type="protein sequence ID" value="KAK4879365.1"/>
    <property type="molecule type" value="Genomic_DNA"/>
</dbReference>
<evidence type="ECO:0008006" key="3">
    <source>
        <dbReference type="Google" id="ProtNLM"/>
    </source>
</evidence>
<evidence type="ECO:0000313" key="1">
    <source>
        <dbReference type="EMBL" id="KAK4879365.1"/>
    </source>
</evidence>
<dbReference type="SUPFAM" id="SSF57903">
    <property type="entry name" value="FYVE/PHD zinc finger"/>
    <property type="match status" value="1"/>
</dbReference>
<name>A0AAN7Q4D6_9COLE</name>